<dbReference type="PRINTS" id="PR00368">
    <property type="entry name" value="FADPNR"/>
</dbReference>
<dbReference type="GO" id="GO:0019646">
    <property type="term" value="P:aerobic electron transport chain"/>
    <property type="evidence" value="ECO:0007669"/>
    <property type="project" value="TreeGrafter"/>
</dbReference>
<sequence length="429" mass="45389">MAETYEVIVVGGGFAGIEAAKKLGRAGVRTLLVDVHGYHQFQPLLYQLATAQIGVSELARPLRSIFRNQPSVRVLTARVSAVDPERRSITLSDGTVYEADDALIVACGAEANFFNTPGARENAYPLYSATDATRLGSELVALLDQADKDTGQKSMNVAVVGAGPTGVETAGAIADAINYVVPKLFAGGLAKRCSVALVDMVDRTLGGFSEKSQAYAASRLVERGVRLKLGSAVTEVRKDGLSFADGATMDADLVIWAGGLKAGPLLRESGMPQGRGGRVDVGKDLTAPGYDGRVYVLGDAANITDDRDERLPQLGSVAKQSGAWAARNILAQRAGRPTEPFGYKDRGYMAMIGRGSAVAELGRSRRLVRGPAAFMVWLAVHLALLSGASQKARALVSWIFTYLSHTRQHVFVGSPEQAAVEEGADRPAA</sequence>
<keyword evidence="4" id="KW-0274">FAD</keyword>
<proteinExistence type="inferred from homology"/>
<dbReference type="InterPro" id="IPR051169">
    <property type="entry name" value="NADH-Q_oxidoreductase"/>
</dbReference>
<feature type="domain" description="FAD/NAD(P)-binding" evidence="6">
    <location>
        <begin position="5"/>
        <end position="322"/>
    </location>
</feature>
<evidence type="ECO:0000256" key="4">
    <source>
        <dbReference type="ARBA" id="ARBA00022827"/>
    </source>
</evidence>
<evidence type="ECO:0000256" key="5">
    <source>
        <dbReference type="ARBA" id="ARBA00023002"/>
    </source>
</evidence>
<dbReference type="GeneID" id="95072263"/>
<accession>A0A380NZ82</accession>
<gene>
    <name evidence="7" type="primary">ndh</name>
    <name evidence="7" type="ORF">NCTC7807_03249</name>
</gene>
<dbReference type="PRINTS" id="PR00411">
    <property type="entry name" value="PNDRDTASEI"/>
</dbReference>
<evidence type="ECO:0000256" key="2">
    <source>
        <dbReference type="ARBA" id="ARBA00005272"/>
    </source>
</evidence>
<dbReference type="EC" id="1.6.99.3" evidence="7"/>
<comment type="cofactor">
    <cofactor evidence="1">
        <name>FAD</name>
        <dbReference type="ChEBI" id="CHEBI:57692"/>
    </cofactor>
</comment>
<evidence type="ECO:0000313" key="8">
    <source>
        <dbReference type="Proteomes" id="UP000254150"/>
    </source>
</evidence>
<comment type="similarity">
    <text evidence="2">Belongs to the NADH dehydrogenase family.</text>
</comment>
<dbReference type="Gene3D" id="3.50.50.100">
    <property type="match status" value="1"/>
</dbReference>
<dbReference type="PANTHER" id="PTHR42913">
    <property type="entry name" value="APOPTOSIS-INDUCING FACTOR 1"/>
    <property type="match status" value="1"/>
</dbReference>
<organism evidence="7 8">
    <name type="scientific">Streptomyces griseus</name>
    <dbReference type="NCBI Taxonomy" id="1911"/>
    <lineage>
        <taxon>Bacteria</taxon>
        <taxon>Bacillati</taxon>
        <taxon>Actinomycetota</taxon>
        <taxon>Actinomycetes</taxon>
        <taxon>Kitasatosporales</taxon>
        <taxon>Streptomycetaceae</taxon>
        <taxon>Streptomyces</taxon>
    </lineage>
</organism>
<dbReference type="PANTHER" id="PTHR42913:SF3">
    <property type="entry name" value="64 KDA MITOCHONDRIAL NADH DEHYDROGENASE (EUROFUNG)"/>
    <property type="match status" value="1"/>
</dbReference>
<dbReference type="InterPro" id="IPR023753">
    <property type="entry name" value="FAD/NAD-binding_dom"/>
</dbReference>
<protein>
    <submittedName>
        <fullName evidence="7">NADH dehydrogenase</fullName>
        <ecNumber evidence="7">1.6.99.3</ecNumber>
    </submittedName>
</protein>
<evidence type="ECO:0000256" key="3">
    <source>
        <dbReference type="ARBA" id="ARBA00022630"/>
    </source>
</evidence>
<dbReference type="EMBL" id="UHID01000006">
    <property type="protein sequence ID" value="SUP57575.1"/>
    <property type="molecule type" value="Genomic_DNA"/>
</dbReference>
<dbReference type="GO" id="GO:0003955">
    <property type="term" value="F:NAD(P)H dehydrogenase (quinone) activity"/>
    <property type="evidence" value="ECO:0007669"/>
    <property type="project" value="TreeGrafter"/>
</dbReference>
<dbReference type="RefSeq" id="WP_100455391.1">
    <property type="nucleotide sequence ID" value="NZ_UHID01000006.1"/>
</dbReference>
<reference evidence="7 8" key="1">
    <citation type="submission" date="2018-06" db="EMBL/GenBank/DDBJ databases">
        <authorList>
            <consortium name="Pathogen Informatics"/>
            <person name="Doyle S."/>
        </authorList>
    </citation>
    <scope>NUCLEOTIDE SEQUENCE [LARGE SCALE GENOMIC DNA]</scope>
    <source>
        <strain evidence="7 8">NCTC7807</strain>
    </source>
</reference>
<dbReference type="InterPro" id="IPR036188">
    <property type="entry name" value="FAD/NAD-bd_sf"/>
</dbReference>
<keyword evidence="3" id="KW-0285">Flavoprotein</keyword>
<evidence type="ECO:0000313" key="7">
    <source>
        <dbReference type="EMBL" id="SUP57575.1"/>
    </source>
</evidence>
<name>A0A380NZ82_STRGR</name>
<dbReference type="Proteomes" id="UP000254150">
    <property type="component" value="Unassembled WGS sequence"/>
</dbReference>
<evidence type="ECO:0000259" key="6">
    <source>
        <dbReference type="Pfam" id="PF07992"/>
    </source>
</evidence>
<evidence type="ECO:0000256" key="1">
    <source>
        <dbReference type="ARBA" id="ARBA00001974"/>
    </source>
</evidence>
<dbReference type="SUPFAM" id="SSF51905">
    <property type="entry name" value="FAD/NAD(P)-binding domain"/>
    <property type="match status" value="1"/>
</dbReference>
<dbReference type="Pfam" id="PF07992">
    <property type="entry name" value="Pyr_redox_2"/>
    <property type="match status" value="1"/>
</dbReference>
<dbReference type="AlphaFoldDB" id="A0A380NZ82"/>
<keyword evidence="5 7" id="KW-0560">Oxidoreductase</keyword>